<keyword evidence="7 8" id="KW-0349">Heme</keyword>
<dbReference type="InterPro" id="IPR002401">
    <property type="entry name" value="Cyt_P450_E_grp-I"/>
</dbReference>
<evidence type="ECO:0000256" key="4">
    <source>
        <dbReference type="ARBA" id="ARBA00023002"/>
    </source>
</evidence>
<dbReference type="InterPro" id="IPR017972">
    <property type="entry name" value="Cyt_P450_CS"/>
</dbReference>
<reference evidence="10" key="3">
    <citation type="submission" date="2025-09" db="UniProtKB">
        <authorList>
            <consortium name="Ensembl"/>
        </authorList>
    </citation>
    <scope>IDENTIFICATION</scope>
</reference>
<evidence type="ECO:0000256" key="3">
    <source>
        <dbReference type="ARBA" id="ARBA00022723"/>
    </source>
</evidence>
<evidence type="ECO:0000256" key="6">
    <source>
        <dbReference type="ARBA" id="ARBA00023033"/>
    </source>
</evidence>
<dbReference type="GO" id="GO:0020037">
    <property type="term" value="F:heme binding"/>
    <property type="evidence" value="ECO:0007669"/>
    <property type="project" value="InterPro"/>
</dbReference>
<dbReference type="FunFam" id="1.10.630.10:FF:000036">
    <property type="entry name" value="CYtochrome P450 family"/>
    <property type="match status" value="1"/>
</dbReference>
<dbReference type="GO" id="GO:0016712">
    <property type="term" value="F:oxidoreductase activity, acting on paired donors, with incorporation or reduction of molecular oxygen, reduced flavin or flavoprotein as one donor, and incorporation of one atom of oxygen"/>
    <property type="evidence" value="ECO:0007669"/>
    <property type="project" value="TreeGrafter"/>
</dbReference>
<name>H2Z299_CIOSA</name>
<comment type="similarity">
    <text evidence="2 8">Belongs to the cytochrome P450 family.</text>
</comment>
<dbReference type="GeneTree" id="ENSGT00940000160689"/>
<dbReference type="HOGENOM" id="CLU_001570_22_0_1"/>
<dbReference type="PANTHER" id="PTHR24300">
    <property type="entry name" value="CYTOCHROME P450 508A4-RELATED"/>
    <property type="match status" value="1"/>
</dbReference>
<dbReference type="PRINTS" id="PR00463">
    <property type="entry name" value="EP450I"/>
</dbReference>
<dbReference type="STRING" id="51511.ENSCSAVP00000011711"/>
<keyword evidence="3 7" id="KW-0479">Metal-binding</keyword>
<keyword evidence="6 8" id="KW-0503">Monooxygenase</keyword>
<evidence type="ECO:0000313" key="11">
    <source>
        <dbReference type="Proteomes" id="UP000007875"/>
    </source>
</evidence>
<sequence length="481" mass="55669">LSGSSIVSVLIGLLTFTWIVYQFWWKLPHPRYPPGVRGIPVLGALPYLGRFPHETIAKWSRDKYGPVMSVRFGQEDAVVLNDYESITEALVKNINVFHTRPSFYVINCFTDGYGFRYLEVRNFSLSALRGLGIGRRTMETRVSDVAQDVVQRLQDLHEAPTDIKMLIGRTVSNVICSVVFGKTYEYDNKAFQHAVQSNPEYSEYLNVLFLYPRLRFIPPFSRALEKFLKVHHEFYQNEMEEHEKNLDENEPADFIDAFLIEMKKHSPDTSWFHKKQLLHCLGDLFNAGTETSTNVILWMLLALMHYPDIQEKLYQEIHDVIGEHVLPSVDHKDNLPLLRAFIQEVYRYQTIKPLSIKHRTSEDVEIGGYFIPKDTTIFTNIDAVHKDEKTFKSPNEFNIYRHIVDGKFVSNKKVMPFGIGARSCLGEKLGKIEVFLFLANIIKRFEILPDPQSKELPSFKDGISSFLYTPFSFKLVAKPRI</sequence>
<dbReference type="GO" id="GO:0006082">
    <property type="term" value="P:organic acid metabolic process"/>
    <property type="evidence" value="ECO:0007669"/>
    <property type="project" value="TreeGrafter"/>
</dbReference>
<dbReference type="InterPro" id="IPR050182">
    <property type="entry name" value="Cytochrome_P450_fam2"/>
</dbReference>
<keyword evidence="5 7" id="KW-0408">Iron</keyword>
<keyword evidence="9" id="KW-0472">Membrane</keyword>
<evidence type="ECO:0000256" key="2">
    <source>
        <dbReference type="ARBA" id="ARBA00010617"/>
    </source>
</evidence>
<dbReference type="AlphaFoldDB" id="H2Z299"/>
<dbReference type="Ensembl" id="ENSCSAVT00000011848.1">
    <property type="protein sequence ID" value="ENSCSAVP00000011711.1"/>
    <property type="gene ID" value="ENSCSAVG00000006866.1"/>
</dbReference>
<protein>
    <submittedName>
        <fullName evidence="10">Uncharacterized protein</fullName>
    </submittedName>
</protein>
<keyword evidence="4 8" id="KW-0560">Oxidoreductase</keyword>
<keyword evidence="11" id="KW-1185">Reference proteome</keyword>
<dbReference type="Proteomes" id="UP000007875">
    <property type="component" value="Unassembled WGS sequence"/>
</dbReference>
<dbReference type="GO" id="GO:0005506">
    <property type="term" value="F:iron ion binding"/>
    <property type="evidence" value="ECO:0007669"/>
    <property type="project" value="InterPro"/>
</dbReference>
<dbReference type="GO" id="GO:0008395">
    <property type="term" value="F:steroid hydroxylase activity"/>
    <property type="evidence" value="ECO:0007669"/>
    <property type="project" value="TreeGrafter"/>
</dbReference>
<evidence type="ECO:0000256" key="9">
    <source>
        <dbReference type="SAM" id="Phobius"/>
    </source>
</evidence>
<dbReference type="InterPro" id="IPR001128">
    <property type="entry name" value="Cyt_P450"/>
</dbReference>
<dbReference type="GO" id="GO:0006805">
    <property type="term" value="P:xenobiotic metabolic process"/>
    <property type="evidence" value="ECO:0007669"/>
    <property type="project" value="TreeGrafter"/>
</dbReference>
<dbReference type="PRINTS" id="PR00385">
    <property type="entry name" value="P450"/>
</dbReference>
<dbReference type="Gene3D" id="1.10.630.10">
    <property type="entry name" value="Cytochrome P450"/>
    <property type="match status" value="1"/>
</dbReference>
<dbReference type="SUPFAM" id="SSF48264">
    <property type="entry name" value="Cytochrome P450"/>
    <property type="match status" value="1"/>
</dbReference>
<evidence type="ECO:0000256" key="7">
    <source>
        <dbReference type="PIRSR" id="PIRSR602401-1"/>
    </source>
</evidence>
<dbReference type="Pfam" id="PF00067">
    <property type="entry name" value="p450"/>
    <property type="match status" value="1"/>
</dbReference>
<keyword evidence="9" id="KW-1133">Transmembrane helix</keyword>
<comment type="cofactor">
    <cofactor evidence="1 7">
        <name>heme</name>
        <dbReference type="ChEBI" id="CHEBI:30413"/>
    </cofactor>
</comment>
<organism evidence="10 11">
    <name type="scientific">Ciona savignyi</name>
    <name type="common">Pacific transparent sea squirt</name>
    <dbReference type="NCBI Taxonomy" id="51511"/>
    <lineage>
        <taxon>Eukaryota</taxon>
        <taxon>Metazoa</taxon>
        <taxon>Chordata</taxon>
        <taxon>Tunicata</taxon>
        <taxon>Ascidiacea</taxon>
        <taxon>Phlebobranchia</taxon>
        <taxon>Cionidae</taxon>
        <taxon>Ciona</taxon>
    </lineage>
</organism>
<reference evidence="10" key="2">
    <citation type="submission" date="2025-08" db="UniProtKB">
        <authorList>
            <consortium name="Ensembl"/>
        </authorList>
    </citation>
    <scope>IDENTIFICATION</scope>
</reference>
<feature type="binding site" description="axial binding residue" evidence="7">
    <location>
        <position position="424"/>
    </location>
    <ligand>
        <name>heme</name>
        <dbReference type="ChEBI" id="CHEBI:30413"/>
    </ligand>
    <ligandPart>
        <name>Fe</name>
        <dbReference type="ChEBI" id="CHEBI:18248"/>
    </ligandPart>
</feature>
<feature type="transmembrane region" description="Helical" evidence="9">
    <location>
        <begin position="6"/>
        <end position="24"/>
    </location>
</feature>
<dbReference type="InterPro" id="IPR036396">
    <property type="entry name" value="Cyt_P450_sf"/>
</dbReference>
<accession>H2Z299</accession>
<evidence type="ECO:0000256" key="8">
    <source>
        <dbReference type="RuleBase" id="RU000461"/>
    </source>
</evidence>
<dbReference type="GO" id="GO:0005737">
    <property type="term" value="C:cytoplasm"/>
    <property type="evidence" value="ECO:0007669"/>
    <property type="project" value="TreeGrafter"/>
</dbReference>
<dbReference type="OMA" id="HETIAKW"/>
<evidence type="ECO:0000313" key="10">
    <source>
        <dbReference type="Ensembl" id="ENSCSAVP00000011711.1"/>
    </source>
</evidence>
<dbReference type="PROSITE" id="PS00086">
    <property type="entry name" value="CYTOCHROME_P450"/>
    <property type="match status" value="1"/>
</dbReference>
<dbReference type="InParanoid" id="H2Z299"/>
<proteinExistence type="inferred from homology"/>
<keyword evidence="9" id="KW-0812">Transmembrane</keyword>
<dbReference type="PANTHER" id="PTHR24300:SF397">
    <property type="entry name" value="CYTOCHROME P450 2U1"/>
    <property type="match status" value="1"/>
</dbReference>
<reference evidence="11" key="1">
    <citation type="submission" date="2003-08" db="EMBL/GenBank/DDBJ databases">
        <authorList>
            <person name="Birren B."/>
            <person name="Nusbaum C."/>
            <person name="Abebe A."/>
            <person name="Abouelleil A."/>
            <person name="Adekoya E."/>
            <person name="Ait-zahra M."/>
            <person name="Allen N."/>
            <person name="Allen T."/>
            <person name="An P."/>
            <person name="Anderson M."/>
            <person name="Anderson S."/>
            <person name="Arachchi H."/>
            <person name="Armbruster J."/>
            <person name="Bachantsang P."/>
            <person name="Baldwin J."/>
            <person name="Barry A."/>
            <person name="Bayul T."/>
            <person name="Blitshsteyn B."/>
            <person name="Bloom T."/>
            <person name="Blye J."/>
            <person name="Boguslavskiy L."/>
            <person name="Borowsky M."/>
            <person name="Boukhgalter B."/>
            <person name="Brunache A."/>
            <person name="Butler J."/>
            <person name="Calixte N."/>
            <person name="Calvo S."/>
            <person name="Camarata J."/>
            <person name="Campo K."/>
            <person name="Chang J."/>
            <person name="Cheshatsang Y."/>
            <person name="Citroen M."/>
            <person name="Collymore A."/>
            <person name="Considine T."/>
            <person name="Cook A."/>
            <person name="Cooke P."/>
            <person name="Corum B."/>
            <person name="Cuomo C."/>
            <person name="David R."/>
            <person name="Dawoe T."/>
            <person name="Degray S."/>
            <person name="Dodge S."/>
            <person name="Dooley K."/>
            <person name="Dorje P."/>
            <person name="Dorjee K."/>
            <person name="Dorris L."/>
            <person name="Duffey N."/>
            <person name="Dupes A."/>
            <person name="Elkins T."/>
            <person name="Engels R."/>
            <person name="Erickson J."/>
            <person name="Farina A."/>
            <person name="Faro S."/>
            <person name="Ferreira P."/>
            <person name="Fischer H."/>
            <person name="Fitzgerald M."/>
            <person name="Foley K."/>
            <person name="Gage D."/>
            <person name="Galagan J."/>
            <person name="Gearin G."/>
            <person name="Gnerre S."/>
            <person name="Gnirke A."/>
            <person name="Goyette A."/>
            <person name="Graham J."/>
            <person name="Grandbois E."/>
            <person name="Gyaltsen K."/>
            <person name="Hafez N."/>
            <person name="Hagopian D."/>
            <person name="Hagos B."/>
            <person name="Hall J."/>
            <person name="Hatcher B."/>
            <person name="Heller A."/>
            <person name="Higgins H."/>
            <person name="Honan T."/>
            <person name="Horn A."/>
            <person name="Houde N."/>
            <person name="Hughes L."/>
            <person name="Hulme W."/>
            <person name="Husby E."/>
            <person name="Iliev I."/>
            <person name="Jaffe D."/>
            <person name="Jones C."/>
            <person name="Kamal M."/>
            <person name="Kamat A."/>
            <person name="Kamvysselis M."/>
            <person name="Karlsson E."/>
            <person name="Kells C."/>
            <person name="Kieu A."/>
            <person name="Kisner P."/>
            <person name="Kodira C."/>
            <person name="Kulbokas E."/>
            <person name="Labutti K."/>
            <person name="Lama D."/>
            <person name="Landers T."/>
            <person name="Leger J."/>
            <person name="Levine S."/>
            <person name="Lewis D."/>
            <person name="Lewis T."/>
            <person name="Lindblad-toh K."/>
            <person name="Liu X."/>
            <person name="Lokyitsang T."/>
            <person name="Lokyitsang Y."/>
            <person name="Lucien O."/>
            <person name="Lui A."/>
            <person name="Ma L.J."/>
            <person name="Mabbitt R."/>
            <person name="Macdonald J."/>
            <person name="Maclean C."/>
            <person name="Major J."/>
            <person name="Manning J."/>
            <person name="Marabella R."/>
            <person name="Maru K."/>
            <person name="Matthews C."/>
            <person name="Mauceli E."/>
            <person name="Mccarthy M."/>
            <person name="Mcdonough S."/>
            <person name="Mcghee T."/>
            <person name="Meldrim J."/>
            <person name="Meneus L."/>
            <person name="Mesirov J."/>
            <person name="Mihalev A."/>
            <person name="Mihova T."/>
            <person name="Mikkelsen T."/>
            <person name="Mlenga V."/>
            <person name="Moru K."/>
            <person name="Mozes J."/>
            <person name="Mulrain L."/>
            <person name="Munson G."/>
            <person name="Naylor J."/>
            <person name="Newes C."/>
            <person name="Nguyen C."/>
            <person name="Nguyen N."/>
            <person name="Nguyen T."/>
            <person name="Nicol R."/>
            <person name="Nielsen C."/>
            <person name="Nizzari M."/>
            <person name="Norbu C."/>
            <person name="Norbu N."/>
            <person name="O'donnell P."/>
            <person name="Okoawo O."/>
            <person name="O'leary S."/>
            <person name="Omotosho B."/>
            <person name="O'neill K."/>
            <person name="Osman S."/>
            <person name="Parker S."/>
            <person name="Perrin D."/>
            <person name="Phunkhang P."/>
            <person name="Piqani B."/>
            <person name="Purcell S."/>
            <person name="Rachupka T."/>
            <person name="Ramasamy U."/>
            <person name="Rameau R."/>
            <person name="Ray V."/>
            <person name="Raymond C."/>
            <person name="Retta R."/>
            <person name="Richardson S."/>
            <person name="Rise C."/>
            <person name="Rodriguez J."/>
            <person name="Rogers J."/>
            <person name="Rogov P."/>
            <person name="Rutman M."/>
            <person name="Schupbach R."/>
            <person name="Seaman C."/>
            <person name="Settipalli S."/>
            <person name="Sharpe T."/>
            <person name="Sheridan J."/>
            <person name="Sherpa N."/>
            <person name="Shi J."/>
            <person name="Smirnov S."/>
            <person name="Smith C."/>
            <person name="Sougnez C."/>
            <person name="Spencer B."/>
            <person name="Stalker J."/>
            <person name="Stange-thomann N."/>
            <person name="Stavropoulos S."/>
            <person name="Stetson K."/>
            <person name="Stone C."/>
            <person name="Stone S."/>
            <person name="Stubbs M."/>
            <person name="Talamas J."/>
            <person name="Tchuinga P."/>
            <person name="Tenzing P."/>
            <person name="Tesfaye S."/>
            <person name="Theodore J."/>
            <person name="Thoulutsang Y."/>
            <person name="Topham K."/>
            <person name="Towey S."/>
            <person name="Tsamla T."/>
            <person name="Tsomo N."/>
            <person name="Vallee D."/>
            <person name="Vassiliev H."/>
            <person name="Venkataraman V."/>
            <person name="Vinson J."/>
            <person name="Vo A."/>
            <person name="Wade C."/>
            <person name="Wang S."/>
            <person name="Wangchuk T."/>
            <person name="Wangdi T."/>
            <person name="Whittaker C."/>
            <person name="Wilkinson J."/>
            <person name="Wu Y."/>
            <person name="Wyman D."/>
            <person name="Yadav S."/>
            <person name="Yang S."/>
            <person name="Yang X."/>
            <person name="Yeager S."/>
            <person name="Yee E."/>
            <person name="Young G."/>
            <person name="Zainoun J."/>
            <person name="Zembeck L."/>
            <person name="Zimmer A."/>
            <person name="Zody M."/>
            <person name="Lander E."/>
        </authorList>
    </citation>
    <scope>NUCLEOTIDE SEQUENCE [LARGE SCALE GENOMIC DNA]</scope>
</reference>
<evidence type="ECO:0000256" key="5">
    <source>
        <dbReference type="ARBA" id="ARBA00023004"/>
    </source>
</evidence>
<evidence type="ECO:0000256" key="1">
    <source>
        <dbReference type="ARBA" id="ARBA00001971"/>
    </source>
</evidence>
<dbReference type="eggNOG" id="KOG0156">
    <property type="taxonomic scope" value="Eukaryota"/>
</dbReference>